<evidence type="ECO:0000256" key="2">
    <source>
        <dbReference type="ARBA" id="ARBA00022741"/>
    </source>
</evidence>
<evidence type="ECO:0000256" key="4">
    <source>
        <dbReference type="ARBA" id="ARBA00023054"/>
    </source>
</evidence>
<protein>
    <recommendedName>
        <fullName evidence="7">Kinesin-like protein</fullName>
    </recommendedName>
</protein>
<feature type="domain" description="Kinesin motor" evidence="9">
    <location>
        <begin position="10"/>
        <end position="338"/>
    </location>
</feature>
<keyword evidence="11" id="KW-1185">Reference proteome</keyword>
<dbReference type="AlphaFoldDB" id="A0A1R2CDF7"/>
<feature type="coiled-coil region" evidence="8">
    <location>
        <begin position="446"/>
        <end position="561"/>
    </location>
</feature>
<comment type="caution">
    <text evidence="10">The sequence shown here is derived from an EMBL/GenBank/DDBJ whole genome shotgun (WGS) entry which is preliminary data.</text>
</comment>
<evidence type="ECO:0000313" key="11">
    <source>
        <dbReference type="Proteomes" id="UP000187209"/>
    </source>
</evidence>
<reference evidence="10 11" key="1">
    <citation type="submission" date="2016-11" db="EMBL/GenBank/DDBJ databases">
        <title>The macronuclear genome of Stentor coeruleus: a giant cell with tiny introns.</title>
        <authorList>
            <person name="Slabodnick M."/>
            <person name="Ruby J.G."/>
            <person name="Reiff S.B."/>
            <person name="Swart E.C."/>
            <person name="Gosai S."/>
            <person name="Prabakaran S."/>
            <person name="Witkowska E."/>
            <person name="Larue G.E."/>
            <person name="Fisher S."/>
            <person name="Freeman R.M."/>
            <person name="Gunawardena J."/>
            <person name="Chu W."/>
            <person name="Stover N.A."/>
            <person name="Gregory B.D."/>
            <person name="Nowacki M."/>
            <person name="Derisi J."/>
            <person name="Roy S.W."/>
            <person name="Marshall W.F."/>
            <person name="Sood P."/>
        </authorList>
    </citation>
    <scope>NUCLEOTIDE SEQUENCE [LARGE SCALE GENOMIC DNA]</scope>
    <source>
        <strain evidence="10">WM001</strain>
    </source>
</reference>
<evidence type="ECO:0000256" key="7">
    <source>
        <dbReference type="RuleBase" id="RU000394"/>
    </source>
</evidence>
<organism evidence="10 11">
    <name type="scientific">Stentor coeruleus</name>
    <dbReference type="NCBI Taxonomy" id="5963"/>
    <lineage>
        <taxon>Eukaryota</taxon>
        <taxon>Sar</taxon>
        <taxon>Alveolata</taxon>
        <taxon>Ciliophora</taxon>
        <taxon>Postciliodesmatophora</taxon>
        <taxon>Heterotrichea</taxon>
        <taxon>Heterotrichida</taxon>
        <taxon>Stentoridae</taxon>
        <taxon>Stentor</taxon>
    </lineage>
</organism>
<dbReference type="Gene3D" id="3.40.850.10">
    <property type="entry name" value="Kinesin motor domain"/>
    <property type="match status" value="1"/>
</dbReference>
<dbReference type="PROSITE" id="PS50067">
    <property type="entry name" value="KINESIN_MOTOR_2"/>
    <property type="match status" value="1"/>
</dbReference>
<dbReference type="PRINTS" id="PR00380">
    <property type="entry name" value="KINESINHEAVY"/>
</dbReference>
<keyword evidence="2 6" id="KW-0547">Nucleotide-binding</keyword>
<dbReference type="GO" id="GO:0007018">
    <property type="term" value="P:microtubule-based movement"/>
    <property type="evidence" value="ECO:0007669"/>
    <property type="project" value="InterPro"/>
</dbReference>
<dbReference type="InterPro" id="IPR027417">
    <property type="entry name" value="P-loop_NTPase"/>
</dbReference>
<dbReference type="GO" id="GO:0005874">
    <property type="term" value="C:microtubule"/>
    <property type="evidence" value="ECO:0007669"/>
    <property type="project" value="UniProtKB-KW"/>
</dbReference>
<gene>
    <name evidence="10" type="ORF">SteCoe_11332</name>
</gene>
<dbReference type="GO" id="GO:0008017">
    <property type="term" value="F:microtubule binding"/>
    <property type="evidence" value="ECO:0007669"/>
    <property type="project" value="InterPro"/>
</dbReference>
<feature type="coiled-coil region" evidence="8">
    <location>
        <begin position="346"/>
        <end position="373"/>
    </location>
</feature>
<dbReference type="SMART" id="SM00129">
    <property type="entry name" value="KISc"/>
    <property type="match status" value="1"/>
</dbReference>
<proteinExistence type="inferred from homology"/>
<dbReference type="Proteomes" id="UP000187209">
    <property type="component" value="Unassembled WGS sequence"/>
</dbReference>
<dbReference type="InterPro" id="IPR001752">
    <property type="entry name" value="Kinesin_motor_dom"/>
</dbReference>
<dbReference type="PROSITE" id="PS00411">
    <property type="entry name" value="KINESIN_MOTOR_1"/>
    <property type="match status" value="1"/>
</dbReference>
<sequence>MEIKQEEIIPFRVFVRVRPMSEKEKAIRAEKITRSEDSIIWVREQRGNFIKENSYAFDKVFTERSENLKIYREELKSLVEDVCNGLNGTCFAYGMTGAGKTHTMLGSSSTFKQEKGVVYIAVDDCITSMTNKRCDFVLKLSYLEIYNEHVRDLLGSGENLMVVEDPLKGVIIPNLREFEITSSAEAKEIIDSGNSIRVMASTAANQFSTRSHAILQLSLEQSQKDKNIVSSVFTSKLCLIDLAGSERAASTENRGQRMIEGANINRSLLALGNCINILSDCNKRGKFIPYRDSKLTRILKESLGGNTQTIMIACISPSSSALEETLNTLKYAERARNIKNKVVQNTKEVEAHVSEYKDIINSLRQEIDFLKSQINKPEDIVLSGEPRIDSQEGLEDISQKIMMNFEEHWEIKKSIREIELLNEDNTMKMKKLLGKYQTEELNSKELRALKHELIFIKQNIKENEEARAELLENLYMNLKTKSNLQQAMSILKKDDKKEILELQIMLRNLKLEALDLHIQNTQIKQEAQKNKEESVAKDAIINRMKQEIEEMKKQISTMTQSSYLNTPNEDFSASFTCSKVSFDESPTIKQFILSPKNSEKKIKLSKLEEARRARKEVKSSNFVLKEKIEEITKPELSERLRASSVTANIKTGEGLQKGQKSLKGAFSNIYQIENMKDRYKSVERHRTPTQKETERKNLIAKNVLQQKSQSSISSLVKGLNSKILTAEEATDIVKNTWNMKKKTPTPSVTISLKKP</sequence>
<dbReference type="OrthoDB" id="313060at2759"/>
<evidence type="ECO:0000256" key="8">
    <source>
        <dbReference type="SAM" id="Coils"/>
    </source>
</evidence>
<dbReference type="InterPro" id="IPR036961">
    <property type="entry name" value="Kinesin_motor_dom_sf"/>
</dbReference>
<dbReference type="GO" id="GO:0003777">
    <property type="term" value="F:microtubule motor activity"/>
    <property type="evidence" value="ECO:0007669"/>
    <property type="project" value="InterPro"/>
</dbReference>
<feature type="binding site" evidence="6">
    <location>
        <begin position="94"/>
        <end position="101"/>
    </location>
    <ligand>
        <name>ATP</name>
        <dbReference type="ChEBI" id="CHEBI:30616"/>
    </ligand>
</feature>
<evidence type="ECO:0000259" key="9">
    <source>
        <dbReference type="PROSITE" id="PS50067"/>
    </source>
</evidence>
<evidence type="ECO:0000313" key="10">
    <source>
        <dbReference type="EMBL" id="OMJ87006.1"/>
    </source>
</evidence>
<dbReference type="GO" id="GO:0005524">
    <property type="term" value="F:ATP binding"/>
    <property type="evidence" value="ECO:0007669"/>
    <property type="project" value="UniProtKB-UniRule"/>
</dbReference>
<dbReference type="InterPro" id="IPR027640">
    <property type="entry name" value="Kinesin-like_fam"/>
</dbReference>
<dbReference type="Pfam" id="PF00225">
    <property type="entry name" value="Kinesin"/>
    <property type="match status" value="1"/>
</dbReference>
<keyword evidence="3 6" id="KW-0067">ATP-binding</keyword>
<keyword evidence="1 7" id="KW-0493">Microtubule</keyword>
<dbReference type="SUPFAM" id="SSF52540">
    <property type="entry name" value="P-loop containing nucleoside triphosphate hydrolases"/>
    <property type="match status" value="1"/>
</dbReference>
<comment type="similarity">
    <text evidence="6 7">Belongs to the TRAFAC class myosin-kinesin ATPase superfamily. Kinesin family.</text>
</comment>
<dbReference type="PANTHER" id="PTHR47968:SF13">
    <property type="entry name" value="KINESIN-LIKE PROTEIN KIF19 ISOFORM X1"/>
    <property type="match status" value="1"/>
</dbReference>
<evidence type="ECO:0000256" key="6">
    <source>
        <dbReference type="PROSITE-ProRule" id="PRU00283"/>
    </source>
</evidence>
<dbReference type="EMBL" id="MPUH01000188">
    <property type="protein sequence ID" value="OMJ87006.1"/>
    <property type="molecule type" value="Genomic_DNA"/>
</dbReference>
<dbReference type="PANTHER" id="PTHR47968">
    <property type="entry name" value="CENTROMERE PROTEIN E"/>
    <property type="match status" value="1"/>
</dbReference>
<evidence type="ECO:0000256" key="1">
    <source>
        <dbReference type="ARBA" id="ARBA00022701"/>
    </source>
</evidence>
<dbReference type="InterPro" id="IPR019821">
    <property type="entry name" value="Kinesin_motor_CS"/>
</dbReference>
<accession>A0A1R2CDF7</accession>
<evidence type="ECO:0000256" key="5">
    <source>
        <dbReference type="ARBA" id="ARBA00023175"/>
    </source>
</evidence>
<evidence type="ECO:0000256" key="3">
    <source>
        <dbReference type="ARBA" id="ARBA00022840"/>
    </source>
</evidence>
<keyword evidence="5 6" id="KW-0505">Motor protein</keyword>
<name>A0A1R2CDF7_9CILI</name>
<keyword evidence="4 8" id="KW-0175">Coiled coil</keyword>